<dbReference type="PANTHER" id="PTHR45710:SF26">
    <property type="entry name" value="RH26557P"/>
    <property type="match status" value="1"/>
</dbReference>
<feature type="chain" id="PRO_5004667081" evidence="1">
    <location>
        <begin position="18"/>
        <end position="347"/>
    </location>
</feature>
<dbReference type="AlphaFoldDB" id="U5YUR4"/>
<feature type="domain" description="C-type lectin" evidence="2">
    <location>
        <begin position="213"/>
        <end position="341"/>
    </location>
</feature>
<accession>U5YUR4</accession>
<reference evidence="3" key="1">
    <citation type="journal article" date="2013" name="Shui Chan Xue Bao">
        <title>Cloning and characterization of four novel C-type lectin genes from white shrimp Exopalaemon modestus.</title>
        <authorList>
            <person name="Wu P."/>
            <person name="Wang M."/>
            <person name="Shi T."/>
            <person name="Ye Y."/>
            <person name="Wei Y."/>
        </authorList>
    </citation>
    <scope>NUCLEOTIDE SEQUENCE</scope>
</reference>
<dbReference type="CDD" id="cd00037">
    <property type="entry name" value="CLECT"/>
    <property type="match status" value="2"/>
</dbReference>
<evidence type="ECO:0000256" key="1">
    <source>
        <dbReference type="SAM" id="SignalP"/>
    </source>
</evidence>
<dbReference type="Pfam" id="PF00059">
    <property type="entry name" value="Lectin_C"/>
    <property type="match status" value="1"/>
</dbReference>
<organism evidence="3">
    <name type="scientific">Palaemon modestus</name>
    <dbReference type="NCBI Taxonomy" id="345840"/>
    <lineage>
        <taxon>Eukaryota</taxon>
        <taxon>Metazoa</taxon>
        <taxon>Ecdysozoa</taxon>
        <taxon>Arthropoda</taxon>
        <taxon>Crustacea</taxon>
        <taxon>Multicrustacea</taxon>
        <taxon>Malacostraca</taxon>
        <taxon>Eumalacostraca</taxon>
        <taxon>Eucarida</taxon>
        <taxon>Decapoda</taxon>
        <taxon>Pleocyemata</taxon>
        <taxon>Caridea</taxon>
        <taxon>Palaemonoidea</taxon>
        <taxon>Palaemonidae</taxon>
        <taxon>Palaemon</taxon>
    </lineage>
</organism>
<gene>
    <name evidence="3" type="primary">CtL-4</name>
</gene>
<sequence length="347" mass="38817">MGYQILYLLLTIAVVTSKASPQSYEEIISQIMKESAEEEPTQNGTACPPMFSLIGGKCLYFASFVQQNQVACRQVCHSLEGELAAIRTATELQEIIREIKRRGLVEMGFWIDGTFDGKEHWNFSNTDLVPLGTPFWYAAEDNNPSPTNDPLLKCASINNESGFLMKDMDCEQHFSPLCEHEPASLDESEEDQEEEPDHLEAENISCPPFFVDISGNCIAFITWSEIPWIAAKQTCNAITSGAELLMTKDIELLRHLYNYFHEEGLDGHNFWIGATDVAEEGVWTYNGIKVDIEAPFWGNSITLGVMEPDGNDAENCLALTSAGQHYFRDKSCDEPYNPICTAKPLSL</sequence>
<dbReference type="PROSITE" id="PS50041">
    <property type="entry name" value="C_TYPE_LECTIN_2"/>
    <property type="match status" value="2"/>
</dbReference>
<dbReference type="GO" id="GO:0030246">
    <property type="term" value="F:carbohydrate binding"/>
    <property type="evidence" value="ECO:0007669"/>
    <property type="project" value="UniProtKB-KW"/>
</dbReference>
<evidence type="ECO:0000313" key="3">
    <source>
        <dbReference type="EMBL" id="AGZ95688.1"/>
    </source>
</evidence>
<dbReference type="InterPro" id="IPR050828">
    <property type="entry name" value="C-type_lectin/matrix_domain"/>
</dbReference>
<feature type="domain" description="C-type lectin" evidence="2">
    <location>
        <begin position="54"/>
        <end position="179"/>
    </location>
</feature>
<proteinExistence type="evidence at transcript level"/>
<dbReference type="InterPro" id="IPR016187">
    <property type="entry name" value="CTDL_fold"/>
</dbReference>
<evidence type="ECO:0000259" key="2">
    <source>
        <dbReference type="PROSITE" id="PS50041"/>
    </source>
</evidence>
<dbReference type="Gene3D" id="3.10.100.10">
    <property type="entry name" value="Mannose-Binding Protein A, subunit A"/>
    <property type="match status" value="2"/>
</dbReference>
<name>U5YUR4_9EUCA</name>
<dbReference type="SUPFAM" id="SSF56436">
    <property type="entry name" value="C-type lectin-like"/>
    <property type="match status" value="2"/>
</dbReference>
<dbReference type="InterPro" id="IPR016186">
    <property type="entry name" value="C-type_lectin-like/link_sf"/>
</dbReference>
<feature type="signal peptide" evidence="1">
    <location>
        <begin position="1"/>
        <end position="17"/>
    </location>
</feature>
<protein>
    <submittedName>
        <fullName evidence="3">C-type lectin 4</fullName>
    </submittedName>
</protein>
<dbReference type="SMART" id="SM00034">
    <property type="entry name" value="CLECT"/>
    <property type="match status" value="2"/>
</dbReference>
<dbReference type="PANTHER" id="PTHR45710">
    <property type="entry name" value="C-TYPE LECTIN DOMAIN-CONTAINING PROTEIN 180"/>
    <property type="match status" value="1"/>
</dbReference>
<keyword evidence="3" id="KW-0430">Lectin</keyword>
<keyword evidence="1" id="KW-0732">Signal</keyword>
<dbReference type="EMBL" id="KC568293">
    <property type="protein sequence ID" value="AGZ95688.1"/>
    <property type="molecule type" value="mRNA"/>
</dbReference>
<dbReference type="InterPro" id="IPR001304">
    <property type="entry name" value="C-type_lectin-like"/>
</dbReference>